<comment type="caution">
    <text evidence="6">The sequence shown here is derived from an EMBL/GenBank/DDBJ whole genome shotgun (WGS) entry which is preliminary data.</text>
</comment>
<dbReference type="InterPro" id="IPR045851">
    <property type="entry name" value="AMP-bd_C_sf"/>
</dbReference>
<keyword evidence="7" id="KW-1185">Reference proteome</keyword>
<keyword evidence="2 6" id="KW-0436">Ligase</keyword>
<feature type="domain" description="AMP-dependent synthetase/ligase" evidence="4">
    <location>
        <begin position="36"/>
        <end position="407"/>
    </location>
</feature>
<accession>A0A1F8A1T2</accession>
<comment type="similarity">
    <text evidence="1">Belongs to the ATP-dependent AMP-binding enzyme family.</text>
</comment>
<dbReference type="PANTHER" id="PTHR24096:SF149">
    <property type="entry name" value="AMP-BINDING DOMAIN-CONTAINING PROTEIN-RELATED"/>
    <property type="match status" value="1"/>
</dbReference>
<dbReference type="GO" id="GO:0019748">
    <property type="term" value="P:secondary metabolic process"/>
    <property type="evidence" value="ECO:0007669"/>
    <property type="project" value="TreeGrafter"/>
</dbReference>
<dbReference type="InterPro" id="IPR020845">
    <property type="entry name" value="AMP-binding_CS"/>
</dbReference>
<dbReference type="Pfam" id="PF13193">
    <property type="entry name" value="AMP-binding_C"/>
    <property type="match status" value="1"/>
</dbReference>
<feature type="domain" description="AMP-binding enzyme C-terminal" evidence="5">
    <location>
        <begin position="457"/>
        <end position="519"/>
    </location>
</feature>
<dbReference type="STRING" id="109264.A0A1F8A1T2"/>
<dbReference type="Gene3D" id="3.30.300.30">
    <property type="match status" value="1"/>
</dbReference>
<dbReference type="InterPro" id="IPR042099">
    <property type="entry name" value="ANL_N_sf"/>
</dbReference>
<gene>
    <name evidence="6" type="ORF">ABOM_005440</name>
</gene>
<evidence type="ECO:0000259" key="5">
    <source>
        <dbReference type="Pfam" id="PF13193"/>
    </source>
</evidence>
<evidence type="ECO:0000313" key="7">
    <source>
        <dbReference type="Proteomes" id="UP000179179"/>
    </source>
</evidence>
<keyword evidence="3" id="KW-0812">Transmembrane</keyword>
<dbReference type="Gene3D" id="3.40.50.12780">
    <property type="entry name" value="N-terminal domain of ligase-like"/>
    <property type="match status" value="1"/>
</dbReference>
<evidence type="ECO:0000259" key="4">
    <source>
        <dbReference type="Pfam" id="PF00501"/>
    </source>
</evidence>
<keyword evidence="3" id="KW-1133">Transmembrane helix</keyword>
<dbReference type="Pfam" id="PF08566">
    <property type="entry name" value="Pam17"/>
    <property type="match status" value="1"/>
</dbReference>
<dbReference type="PANTHER" id="PTHR24096">
    <property type="entry name" value="LONG-CHAIN-FATTY-ACID--COA LIGASE"/>
    <property type="match status" value="1"/>
</dbReference>
<evidence type="ECO:0000256" key="3">
    <source>
        <dbReference type="SAM" id="Phobius"/>
    </source>
</evidence>
<dbReference type="InterPro" id="IPR013875">
    <property type="entry name" value="Pam17"/>
</dbReference>
<dbReference type="AlphaFoldDB" id="A0A1F8A1T2"/>
<evidence type="ECO:0000256" key="2">
    <source>
        <dbReference type="ARBA" id="ARBA00022598"/>
    </source>
</evidence>
<feature type="transmembrane region" description="Helical" evidence="3">
    <location>
        <begin position="85"/>
        <end position="108"/>
    </location>
</feature>
<evidence type="ECO:0000256" key="1">
    <source>
        <dbReference type="ARBA" id="ARBA00006432"/>
    </source>
</evidence>
<reference evidence="6 7" key="1">
    <citation type="journal article" date="2016" name="Genome Biol. Evol.">
        <title>Draft genome sequence of an aflatoxigenic Aspergillus species, A. bombycis.</title>
        <authorList>
            <person name="Moore G.G."/>
            <person name="Mack B.M."/>
            <person name="Beltz S.B."/>
            <person name="Gilbert M.K."/>
        </authorList>
    </citation>
    <scope>NUCLEOTIDE SEQUENCE [LARGE SCALE GENOMIC DNA]</scope>
    <source>
        <strain evidence="7">NRRL 26010</strain>
    </source>
</reference>
<dbReference type="GO" id="GO:0001405">
    <property type="term" value="C:PAM complex, Tim23 associated import motor"/>
    <property type="evidence" value="ECO:0007669"/>
    <property type="project" value="InterPro"/>
</dbReference>
<keyword evidence="3" id="KW-0472">Membrane</keyword>
<dbReference type="EMBL" id="LYCR01000039">
    <property type="protein sequence ID" value="OGM45674.1"/>
    <property type="molecule type" value="Genomic_DNA"/>
</dbReference>
<name>A0A1F8A1T2_9EURO</name>
<dbReference type="OrthoDB" id="1898221at2759"/>
<protein>
    <submittedName>
        <fullName evidence="6">Putative AMP dependent ligase/synthetase</fullName>
    </submittedName>
</protein>
<feature type="transmembrane region" description="Helical" evidence="3">
    <location>
        <begin position="669"/>
        <end position="696"/>
    </location>
</feature>
<dbReference type="SUPFAM" id="SSF56801">
    <property type="entry name" value="Acetyl-CoA synthetase-like"/>
    <property type="match status" value="1"/>
</dbReference>
<dbReference type="InterPro" id="IPR000873">
    <property type="entry name" value="AMP-dep_synth/lig_dom"/>
</dbReference>
<proteinExistence type="inferred from homology"/>
<dbReference type="GeneID" id="34448830"/>
<dbReference type="Pfam" id="PF00501">
    <property type="entry name" value="AMP-binding"/>
    <property type="match status" value="1"/>
</dbReference>
<dbReference type="GO" id="GO:0016405">
    <property type="term" value="F:CoA-ligase activity"/>
    <property type="evidence" value="ECO:0007669"/>
    <property type="project" value="TreeGrafter"/>
</dbReference>
<dbReference type="InterPro" id="IPR025110">
    <property type="entry name" value="AMP-bd_C"/>
</dbReference>
<organism evidence="6 7">
    <name type="scientific">Aspergillus bombycis</name>
    <dbReference type="NCBI Taxonomy" id="109264"/>
    <lineage>
        <taxon>Eukaryota</taxon>
        <taxon>Fungi</taxon>
        <taxon>Dikarya</taxon>
        <taxon>Ascomycota</taxon>
        <taxon>Pezizomycotina</taxon>
        <taxon>Eurotiomycetes</taxon>
        <taxon>Eurotiomycetidae</taxon>
        <taxon>Eurotiales</taxon>
        <taxon>Aspergillaceae</taxon>
        <taxon>Aspergillus</taxon>
    </lineage>
</organism>
<sequence>MQYLPAKDYNVPNIDLLSLLFDSPLSLTTETTVLHAEAADPTNHITKAQAQTITKRLAHVFRTDFGIGNNGTGKDTVLCISSNQVLLPAVFFAIIAAGGVYTAASTAFTESELSRQIQQSKSQLIIASADNEAKALKAALACGIPVERVLILESSGHRRLLRDTADPQRNYLQSTKELDWERVTDRIELETRLICLLFSSGTTGAPKGVMLSHMNLVSEAIIPQLVLRESRKGKPHLEVPYRTIGHLPTAHIAGCQGYFITPAVAGGTVYWMPKFNIDEFMDYCKKYQVTFLATAPPVYLAVAESSRVTDHFNSLIRAESGAAPLSTEVQRRAEKKLGCSISQRWGMTESTGSVTTMPWGQADSTGSISPLLPNTRLRIVDEQDRNVEQGTEGEILVKGPMVTKGYFENPEATAAAFTPSGWFRTGDIGVWKDDRIYMVDRKKELIKYKGLQVSPVEVEACLLSHEFVADAAVVGVPDPSAPGNELPRAYVVVENNRSISEQELKTHVKSNMARHKQLRGGVMHATSISAPVRTAMVFGRISSKALPSVAFPANSTALYQTLCQARPASTSAQIKTSFKAPCARPQVQMPTYRVASMRTNSTVSEATRKEAAKLTWNSFFQLRASRRRYSLASSVVSSMASTVIGVQVLSSQDLEALGAQVMGLDPFVVLGMATAACGAAGWLIGPFVGNAAWGLVNRRYRQAFMIKEKEFYDRIKRFRVDPSSNSIANPVPDYYGEKIGSVQGYRQWLKDQRVYNRKRRNFIL</sequence>
<dbReference type="Proteomes" id="UP000179179">
    <property type="component" value="Unassembled WGS sequence"/>
</dbReference>
<dbReference type="PROSITE" id="PS00455">
    <property type="entry name" value="AMP_BINDING"/>
    <property type="match status" value="1"/>
</dbReference>
<evidence type="ECO:0000313" key="6">
    <source>
        <dbReference type="EMBL" id="OGM45674.1"/>
    </source>
</evidence>
<dbReference type="RefSeq" id="XP_022389391.1">
    <property type="nucleotide sequence ID" value="XM_022532569.1"/>
</dbReference>
<dbReference type="CDD" id="cd05911">
    <property type="entry name" value="Firefly_Luc_like"/>
    <property type="match status" value="1"/>
</dbReference>